<dbReference type="AlphaFoldDB" id="A0A375C8B2"/>
<organism evidence="1">
    <name type="scientific">Cupriavidus taiwanensis</name>
    <dbReference type="NCBI Taxonomy" id="164546"/>
    <lineage>
        <taxon>Bacteria</taxon>
        <taxon>Pseudomonadati</taxon>
        <taxon>Pseudomonadota</taxon>
        <taxon>Betaproteobacteria</taxon>
        <taxon>Burkholderiales</taxon>
        <taxon>Burkholderiaceae</taxon>
        <taxon>Cupriavidus</taxon>
    </lineage>
</organism>
<proteinExistence type="predicted"/>
<gene>
    <name evidence="1" type="ORF">CBM2589_A70488</name>
</gene>
<evidence type="ECO:0000313" key="1">
    <source>
        <dbReference type="EMBL" id="SOY64384.1"/>
    </source>
</evidence>
<name>A0A375C8B2_9BURK</name>
<reference evidence="1" key="1">
    <citation type="submission" date="2018-01" db="EMBL/GenBank/DDBJ databases">
        <authorList>
            <person name="Clerissi C."/>
        </authorList>
    </citation>
    <scope>NUCLEOTIDE SEQUENCE</scope>
    <source>
        <strain evidence="1">Cupriavidus taiwanensis STM 3521</strain>
    </source>
</reference>
<comment type="caution">
    <text evidence="1">The sequence shown here is derived from an EMBL/GenBank/DDBJ whole genome shotgun (WGS) entry which is preliminary data.</text>
</comment>
<dbReference type="EMBL" id="OFSP01000037">
    <property type="protein sequence ID" value="SOY64384.1"/>
    <property type="molecule type" value="Genomic_DNA"/>
</dbReference>
<accession>A0A375C8B2</accession>
<protein>
    <submittedName>
        <fullName evidence="1">Uncharacterized protein</fullName>
    </submittedName>
</protein>
<dbReference type="Proteomes" id="UP000256297">
    <property type="component" value="Chromosome CBM2589_a"/>
</dbReference>
<sequence>MGRAADYVESRVDYDKPVISSGV</sequence>